<evidence type="ECO:0000313" key="6">
    <source>
        <dbReference type="EMBL" id="EHY31366.1"/>
    </source>
</evidence>
<evidence type="ECO:0000259" key="5">
    <source>
        <dbReference type="Pfam" id="PF07687"/>
    </source>
</evidence>
<evidence type="ECO:0000256" key="4">
    <source>
        <dbReference type="ARBA" id="ARBA00022833"/>
    </source>
</evidence>
<dbReference type="GO" id="GO:0046872">
    <property type="term" value="F:metal ion binding"/>
    <property type="evidence" value="ECO:0007669"/>
    <property type="project" value="UniProtKB-KW"/>
</dbReference>
<dbReference type="SUPFAM" id="SSF53187">
    <property type="entry name" value="Zn-dependent exopeptidases"/>
    <property type="match status" value="1"/>
</dbReference>
<dbReference type="Pfam" id="PF01546">
    <property type="entry name" value="Peptidase_M20"/>
    <property type="match status" value="1"/>
</dbReference>
<dbReference type="Gene3D" id="3.30.70.360">
    <property type="match status" value="1"/>
</dbReference>
<dbReference type="HOGENOM" id="CLU_051308_0_0_4"/>
<dbReference type="AlphaFoldDB" id="H3KEU0"/>
<sequence length="421" mass="45081">MTQQLPPLNASIAEHAQKLAARPEVAAALADLKANAPEAMKLQVHLCEIPAPTFHEEVRAAEIQRLMKSYGLEDVQIDEIGNVVGRRPGKGNGPLLAIGAHMDTVFPEGTPIKVRREGNRYYGPGIGDNCSGLRAMLEVLRAMQKANLETEGDILFIGTVGEEGNGDIRGSKHLFNTRKDIDGFLAVDNTDVTRILHTAIGAHRWRVTVQGTGGHSYAAFGKVPSAIHAVCMAGAKIAHIKVPEAPVTTFTIGTIKGGTSVNTIAPSCSVDIDVRSFENGPIEAIDKQIVAAFQEAIEEEHRIWGITDPEKKLNLIVEQIGDRPAGIRPHDCPVIQASRAAQKALGIELKNYGASSTDANMPVSLGIPATCLSAGGCQMKSHTIHEYYDDIVPHLGPQLVLLTALELVGLKGETPTLPKRS</sequence>
<dbReference type="Gene3D" id="3.40.630.10">
    <property type="entry name" value="Zn peptidases"/>
    <property type="match status" value="1"/>
</dbReference>
<dbReference type="OrthoDB" id="9783294at2"/>
<dbReference type="EMBL" id="AFBQ01000173">
    <property type="protein sequence ID" value="EHY31366.1"/>
    <property type="molecule type" value="Genomic_DNA"/>
</dbReference>
<evidence type="ECO:0000256" key="3">
    <source>
        <dbReference type="ARBA" id="ARBA00022801"/>
    </source>
</evidence>
<dbReference type="RefSeq" id="WP_008542132.1">
    <property type="nucleotide sequence ID" value="NZ_JH604953.1"/>
</dbReference>
<feature type="domain" description="Peptidase M20 dimerisation" evidence="5">
    <location>
        <begin position="201"/>
        <end position="298"/>
    </location>
</feature>
<keyword evidence="2" id="KW-0479">Metal-binding</keyword>
<dbReference type="PANTHER" id="PTHR43808:SF17">
    <property type="entry name" value="PEPTIDASE M20"/>
    <property type="match status" value="1"/>
</dbReference>
<organism evidence="6 7">
    <name type="scientific">Sutterella parvirubra YIT 11816</name>
    <dbReference type="NCBI Taxonomy" id="762967"/>
    <lineage>
        <taxon>Bacteria</taxon>
        <taxon>Pseudomonadati</taxon>
        <taxon>Pseudomonadota</taxon>
        <taxon>Betaproteobacteria</taxon>
        <taxon>Burkholderiales</taxon>
        <taxon>Sutterellaceae</taxon>
        <taxon>Sutterella</taxon>
    </lineage>
</organism>
<comment type="caution">
    <text evidence="6">The sequence shown here is derived from an EMBL/GenBank/DDBJ whole genome shotgun (WGS) entry which is preliminary data.</text>
</comment>
<dbReference type="InterPro" id="IPR002933">
    <property type="entry name" value="Peptidase_M20"/>
</dbReference>
<keyword evidence="4" id="KW-0862">Zinc</keyword>
<dbReference type="InterPro" id="IPR036264">
    <property type="entry name" value="Bact_exopeptidase_dim_dom"/>
</dbReference>
<evidence type="ECO:0000256" key="2">
    <source>
        <dbReference type="ARBA" id="ARBA00022723"/>
    </source>
</evidence>
<evidence type="ECO:0000313" key="7">
    <source>
        <dbReference type="Proteomes" id="UP000004956"/>
    </source>
</evidence>
<dbReference type="Proteomes" id="UP000004956">
    <property type="component" value="Unassembled WGS sequence"/>
</dbReference>
<keyword evidence="7" id="KW-1185">Reference proteome</keyword>
<comment type="cofactor">
    <cofactor evidence="1">
        <name>Zn(2+)</name>
        <dbReference type="ChEBI" id="CHEBI:29105"/>
    </cofactor>
</comment>
<evidence type="ECO:0000256" key="1">
    <source>
        <dbReference type="ARBA" id="ARBA00001947"/>
    </source>
</evidence>
<protein>
    <submittedName>
        <fullName evidence="6">Peptidase dimerization domain protein</fullName>
    </submittedName>
</protein>
<accession>H3KEU0</accession>
<reference evidence="6 7" key="1">
    <citation type="submission" date="2011-11" db="EMBL/GenBank/DDBJ databases">
        <authorList>
            <person name="Weinstock G."/>
            <person name="Sodergren E."/>
            <person name="Clifton S."/>
            <person name="Fulton L."/>
            <person name="Fulton B."/>
            <person name="Courtney L."/>
            <person name="Fronick C."/>
            <person name="Harrison M."/>
            <person name="Strong C."/>
            <person name="Farmer C."/>
            <person name="Delahaunty K."/>
            <person name="Markovic C."/>
            <person name="Hall O."/>
            <person name="Minx P."/>
            <person name="Tomlinson C."/>
            <person name="Mitreva M."/>
            <person name="Hou S."/>
            <person name="Chen J."/>
            <person name="Wollam A."/>
            <person name="Pepin K.H."/>
            <person name="Johnson M."/>
            <person name="Bhonagiri V."/>
            <person name="Zhang X."/>
            <person name="Suruliraj S."/>
            <person name="Warren W."/>
            <person name="Chinwalla A."/>
            <person name="Mardis E.R."/>
            <person name="Wilson R.K."/>
        </authorList>
    </citation>
    <scope>NUCLEOTIDE SEQUENCE [LARGE SCALE GENOMIC DNA]</scope>
    <source>
        <strain evidence="6 7">YIT 11816</strain>
    </source>
</reference>
<dbReference type="GO" id="GO:0016787">
    <property type="term" value="F:hydrolase activity"/>
    <property type="evidence" value="ECO:0007669"/>
    <property type="project" value="UniProtKB-KW"/>
</dbReference>
<dbReference type="PROSITE" id="PS00758">
    <property type="entry name" value="ARGE_DAPE_CPG2_1"/>
    <property type="match status" value="1"/>
</dbReference>
<keyword evidence="3" id="KW-0378">Hydrolase</keyword>
<dbReference type="SUPFAM" id="SSF55031">
    <property type="entry name" value="Bacterial exopeptidase dimerisation domain"/>
    <property type="match status" value="1"/>
</dbReference>
<proteinExistence type="predicted"/>
<dbReference type="InterPro" id="IPR011650">
    <property type="entry name" value="Peptidase_M20_dimer"/>
</dbReference>
<name>H3KEU0_9BURK</name>
<dbReference type="STRING" id="762967.HMPREF9440_01255"/>
<gene>
    <name evidence="6" type="ORF">HMPREF9440_01255</name>
</gene>
<dbReference type="InterPro" id="IPR050072">
    <property type="entry name" value="Peptidase_M20A"/>
</dbReference>
<dbReference type="PANTHER" id="PTHR43808">
    <property type="entry name" value="ACETYLORNITHINE DEACETYLASE"/>
    <property type="match status" value="1"/>
</dbReference>
<dbReference type="Pfam" id="PF07687">
    <property type="entry name" value="M20_dimer"/>
    <property type="match status" value="1"/>
</dbReference>
<dbReference type="InterPro" id="IPR001261">
    <property type="entry name" value="ArgE/DapE_CS"/>
</dbReference>
<dbReference type="PATRIC" id="fig|762967.3.peg.991"/>